<sequence length="205" mass="22061">MGQKVVLFSDLSGKIVEDGELVKIVVTQHPALADGPVEIEAAPGELANIDELAIDVVSFEVHTAGEPPRAVVMPLAEFDKLATDDPMDVVLKAAKKSYAKPARAKSTGEVKVNYGSLEHAGKPHRGKVNDAEKQIIRDHFDQVNERLEAEGLRVIDLADAEIVSRYGLEELAAERGLATPVESKPEMTTAQSVAVETPAEDDTED</sequence>
<proteinExistence type="predicted"/>
<organism evidence="2 3">
    <name type="scientific">Kutzneria chonburiensis</name>
    <dbReference type="NCBI Taxonomy" id="1483604"/>
    <lineage>
        <taxon>Bacteria</taxon>
        <taxon>Bacillati</taxon>
        <taxon>Actinomycetota</taxon>
        <taxon>Actinomycetes</taxon>
        <taxon>Pseudonocardiales</taxon>
        <taxon>Pseudonocardiaceae</taxon>
        <taxon>Kutzneria</taxon>
    </lineage>
</organism>
<dbReference type="RefSeq" id="WP_273934884.1">
    <property type="nucleotide sequence ID" value="NZ_CP097263.1"/>
</dbReference>
<evidence type="ECO:0000313" key="2">
    <source>
        <dbReference type="EMBL" id="MFC0545280.1"/>
    </source>
</evidence>
<comment type="caution">
    <text evidence="2">The sequence shown here is derived from an EMBL/GenBank/DDBJ whole genome shotgun (WGS) entry which is preliminary data.</text>
</comment>
<accession>A0ABV6MZM6</accession>
<name>A0ABV6MZM6_9PSEU</name>
<evidence type="ECO:0000313" key="3">
    <source>
        <dbReference type="Proteomes" id="UP001589810"/>
    </source>
</evidence>
<protein>
    <submittedName>
        <fullName evidence="2">Uncharacterized protein</fullName>
    </submittedName>
</protein>
<keyword evidence="3" id="KW-1185">Reference proteome</keyword>
<dbReference type="EMBL" id="JBHLUD010000009">
    <property type="protein sequence ID" value="MFC0545280.1"/>
    <property type="molecule type" value="Genomic_DNA"/>
</dbReference>
<evidence type="ECO:0000256" key="1">
    <source>
        <dbReference type="SAM" id="MobiDB-lite"/>
    </source>
</evidence>
<dbReference type="Proteomes" id="UP001589810">
    <property type="component" value="Unassembled WGS sequence"/>
</dbReference>
<reference evidence="2 3" key="1">
    <citation type="submission" date="2024-09" db="EMBL/GenBank/DDBJ databases">
        <authorList>
            <person name="Sun Q."/>
            <person name="Mori K."/>
        </authorList>
    </citation>
    <scope>NUCLEOTIDE SEQUENCE [LARGE SCALE GENOMIC DNA]</scope>
    <source>
        <strain evidence="2 3">TBRC 1432</strain>
    </source>
</reference>
<feature type="region of interest" description="Disordered" evidence="1">
    <location>
        <begin position="176"/>
        <end position="205"/>
    </location>
</feature>
<gene>
    <name evidence="2" type="ORF">ACFFH7_27480</name>
</gene>